<comment type="caution">
    <text evidence="2">The sequence shown here is derived from an EMBL/GenBank/DDBJ whole genome shotgun (WGS) entry which is preliminary data.</text>
</comment>
<dbReference type="STRING" id="1225564.AA309_18480"/>
<sequence length="251" mass="23720">MGGGLAPSGISGGAGVNAGAVGASANAGIGSNGLSAGGSINSGDSGASIGGSVGPNGIGAGGSLSGAGSGGGSQGFSGVAGASLGGHGSGVSGVGSVGTGTSASMNGGNPDQHVSDEARTSGFLASIAPTALATSSLAGAAVPKALLPIEKGGGDSGWFRSIYLLQPLRAKPGTPLSVVQSCRNALISGALRYGATQVDVASAGRTVRVKGGGFSAPVEARILFQRGNQVQVRQARITCRLDQAGRIAAMF</sequence>
<dbReference type="PATRIC" id="fig|1225564.3.peg.4838"/>
<protein>
    <submittedName>
        <fullName evidence="2">Uncharacterized protein</fullName>
    </submittedName>
</protein>
<organism evidence="2 3">
    <name type="scientific">Microvirga vignae</name>
    <dbReference type="NCBI Taxonomy" id="1225564"/>
    <lineage>
        <taxon>Bacteria</taxon>
        <taxon>Pseudomonadati</taxon>
        <taxon>Pseudomonadota</taxon>
        <taxon>Alphaproteobacteria</taxon>
        <taxon>Hyphomicrobiales</taxon>
        <taxon>Methylobacteriaceae</taxon>
        <taxon>Microvirga</taxon>
    </lineage>
</organism>
<dbReference type="AlphaFoldDB" id="A0A0H1RGI9"/>
<dbReference type="Proteomes" id="UP000035489">
    <property type="component" value="Unassembled WGS sequence"/>
</dbReference>
<evidence type="ECO:0000313" key="2">
    <source>
        <dbReference type="EMBL" id="KLK91752.1"/>
    </source>
</evidence>
<gene>
    <name evidence="2" type="ORF">AA309_18480</name>
</gene>
<proteinExistence type="predicted"/>
<dbReference type="EMBL" id="LCYG01000046">
    <property type="protein sequence ID" value="KLK91752.1"/>
    <property type="molecule type" value="Genomic_DNA"/>
</dbReference>
<accession>A0A0H1RGI9</accession>
<evidence type="ECO:0000256" key="1">
    <source>
        <dbReference type="SAM" id="MobiDB-lite"/>
    </source>
</evidence>
<reference evidence="2 3" key="1">
    <citation type="submission" date="2015-05" db="EMBL/GenBank/DDBJ databases">
        <title>Draft genome sequence of Microvirga vignae strain BR3299, a novel nitrogen fixing bacteria isolated from Brazil semi-aired region.</title>
        <authorList>
            <person name="Zilli J.E."/>
            <person name="Passos S.R."/>
            <person name="Leite J."/>
            <person name="Baldani J.I."/>
            <person name="Xavier G.R."/>
            <person name="Rumjaneck N.G."/>
            <person name="Simoes-Araujo J.L."/>
        </authorList>
    </citation>
    <scope>NUCLEOTIDE SEQUENCE [LARGE SCALE GENOMIC DNA]</scope>
    <source>
        <strain evidence="2 3">BR3299</strain>
    </source>
</reference>
<evidence type="ECO:0000313" key="3">
    <source>
        <dbReference type="Proteomes" id="UP000035489"/>
    </source>
</evidence>
<keyword evidence="3" id="KW-1185">Reference proteome</keyword>
<name>A0A0H1RGI9_9HYPH</name>
<feature type="region of interest" description="Disordered" evidence="1">
    <location>
        <begin position="93"/>
        <end position="116"/>
    </location>
</feature>